<dbReference type="InterPro" id="IPR036383">
    <property type="entry name" value="TSP1_rpt_sf"/>
</dbReference>
<dbReference type="SUPFAM" id="SSF82895">
    <property type="entry name" value="TSP-1 type 1 repeat"/>
    <property type="match status" value="13"/>
</dbReference>
<feature type="domain" description="Spondin-like TSP1" evidence="4">
    <location>
        <begin position="385"/>
        <end position="434"/>
    </location>
</feature>
<evidence type="ECO:0000313" key="5">
    <source>
        <dbReference type="EMBL" id="RHY05442.1"/>
    </source>
</evidence>
<dbReference type="InterPro" id="IPR044004">
    <property type="entry name" value="TSP1_spondin_dom"/>
</dbReference>
<accession>A0A397ACV8</accession>
<keyword evidence="3" id="KW-0325">Glycoprotein</keyword>
<dbReference type="PANTHER" id="PTHR20920">
    <property type="entry name" value="RPE-SPONDIN"/>
    <property type="match status" value="1"/>
</dbReference>
<dbReference type="SMART" id="SM00209">
    <property type="entry name" value="TSP1"/>
    <property type="match status" value="24"/>
</dbReference>
<proteinExistence type="predicted"/>
<feature type="domain" description="Spondin-like TSP1" evidence="4">
    <location>
        <begin position="483"/>
        <end position="533"/>
    </location>
</feature>
<evidence type="ECO:0000313" key="6">
    <source>
        <dbReference type="Proteomes" id="UP000266239"/>
    </source>
</evidence>
<keyword evidence="1" id="KW-0732">Signal</keyword>
<evidence type="ECO:0000256" key="1">
    <source>
        <dbReference type="ARBA" id="ARBA00022729"/>
    </source>
</evidence>
<dbReference type="InterPro" id="IPR000884">
    <property type="entry name" value="TSP1_rpt"/>
</dbReference>
<evidence type="ECO:0000256" key="2">
    <source>
        <dbReference type="ARBA" id="ARBA00023157"/>
    </source>
</evidence>
<comment type="caution">
    <text evidence="5">The sequence shown here is derived from an EMBL/GenBank/DDBJ whole genome shotgun (WGS) entry which is preliminary data.</text>
</comment>
<keyword evidence="2" id="KW-1015">Disulfide bond</keyword>
<dbReference type="PANTHER" id="PTHR20920:SF5">
    <property type="entry name" value="SMB DOMAIN-CONTAINING PROTEIN"/>
    <property type="match status" value="1"/>
</dbReference>
<organism evidence="5 6">
    <name type="scientific">Aphanomyces astaci</name>
    <name type="common">Crayfish plague agent</name>
    <dbReference type="NCBI Taxonomy" id="112090"/>
    <lineage>
        <taxon>Eukaryota</taxon>
        <taxon>Sar</taxon>
        <taxon>Stramenopiles</taxon>
        <taxon>Oomycota</taxon>
        <taxon>Saprolegniomycetes</taxon>
        <taxon>Saprolegniales</taxon>
        <taxon>Verrucalvaceae</taxon>
        <taxon>Aphanomyces</taxon>
    </lineage>
</organism>
<dbReference type="VEuPathDB" id="FungiDB:H257_15396"/>
<protein>
    <recommendedName>
        <fullName evidence="4">Spondin-like TSP1 domain-containing protein</fullName>
    </recommendedName>
</protein>
<dbReference type="InterPro" id="IPR039942">
    <property type="entry name" value="SBSPO"/>
</dbReference>
<dbReference type="Pfam" id="PF00090">
    <property type="entry name" value="TSP_1"/>
    <property type="match status" value="9"/>
</dbReference>
<dbReference type="Pfam" id="PF19028">
    <property type="entry name" value="TSP1_spondin"/>
    <property type="match status" value="2"/>
</dbReference>
<dbReference type="PROSITE" id="PS50092">
    <property type="entry name" value="TSP1"/>
    <property type="match status" value="11"/>
</dbReference>
<evidence type="ECO:0000256" key="3">
    <source>
        <dbReference type="ARBA" id="ARBA00023180"/>
    </source>
</evidence>
<sequence length="1419" mass="154326">MRVRWAVLVVSAVSGSQLDSFTFEHSDVFNTPEEFLTQVMTDRATILWPSNSTSPPYQCETTLLWDYNPPEGCMVCLEPPTPVGVCTPSGLQMAYREVIKVNTNKVPCTGDPARDTIPEIVPCKPIARPGCVWATYEITNWDQGALEPYGLVGATSTQVLEDNPTLPCTLEPTRNVIVERRVDCVFDVFSDWGPCNTQTNRQDRDIRIKKCPRGGGTACLHTRACTTPTNEACVVGPWGPWSSCSLGSETRTRSVMTPRKGTGKACPSNLVDSRPCDAKDCIVSAWSPFVCDPDTFIQTRTRTILVPSTLGGAACPPLVDTSFCLKEDCLMSAWACDPAIQTYNDSSAIPTDLTLRKRTVLRPALNGGAPCGPLVDDVPCNAVDCRLSDFGDWGTCDASTGLRTRRRYVLTQPSNGAKPCDNLTETKNCDPVPCTLTDWSAWGTCDVDRKVRTRTRHVIQPSLYGGDSCGSTVETTPCEPKNCVVTPWTEWSTCDLTYHLRTRTREITAQPQDDGEPCPDNLVETVACPPKDCVVSEWSEFGACDDSRGTRLRTRQIQSAEENGGAQCPELNETAACLPVDCTVTSFGEFSICMNGVRTRVREVTGQPRYNGKLCPDLTESVACAPQDCQWGTWSSWGECDTAKHLQTRTRTIQSGALDNGKPCVGSFTDTKPCVPVDCVVSGWSAFTACKDNRRTRTRTVLTPPSNGGAPCDAPLTDEDICRPPPCSVGAWSAYSPCTNGQKSRSRLVLENSGAAACPPLTDTVSCTPCIPSFFDDCTRACVMGEWGDWDVCQADGFQMRTRSRVGQAEDCPEDVEFRACAPVDCQQTGWSDWFCDGTSALRTRTITQQPLYGGHECEPGHVETKPCTVLPVCELSQWSDWSTCDYTTHVQTSTRYVVTYGTTCDDDVVRTQPCPTTDCEVDDWSVIGPCNAVTGFRTRTRQVTVPTVGDGAPCPGLTDQLPCGGVDCQVSKWTDFGPCLNQQKKRTRTLLQPPLFGGTSCLPLEETAPCTPVDCVLTDWSNWTACSNNLQTRTRQIVQAALQSGVPCGKLVDSQACTSTDCQLSEWSAWSLCDEKTGLRVATRSVLRAADVGGTMCDDANLIKTDACLPVNCVLGAYSSYSDCDPVTFTSVRTRKVITVNKFGGLPCDVLLDLKKCEPVDCILSDWSVSQCNCATNTKTKVRQILRPARYGGQACGDLEAEESCPPVQCEVTSFGEWTGCDKAALNPQDEKYTHLKTQTRTVVSGPYWNGTACGSLARTEACPARDCVLSTWSEWSDCDLSAQRKTRTRSVVLPAEYGGAPCETDLVQYQDCKPVDCQLSDFSDWVCDPTTLQKTRSRSIQVAPAYGGNACGVLTETAVCDAVNCVLSEWSPLSDCDCSKGIRTKTRTIVTSPLYNGSPCQPLTATVPCPAVNCVVT</sequence>
<name>A0A397ACV8_APHAT</name>
<dbReference type="Gene3D" id="2.20.100.10">
    <property type="entry name" value="Thrombospondin type-1 (TSP1) repeat"/>
    <property type="match status" value="16"/>
</dbReference>
<gene>
    <name evidence="5" type="ORF">DYB25_010166</name>
</gene>
<evidence type="ECO:0000259" key="4">
    <source>
        <dbReference type="Pfam" id="PF19028"/>
    </source>
</evidence>
<dbReference type="Proteomes" id="UP000266239">
    <property type="component" value="Unassembled WGS sequence"/>
</dbReference>
<reference evidence="5 6" key="1">
    <citation type="submission" date="2018-08" db="EMBL/GenBank/DDBJ databases">
        <title>Aphanomyces genome sequencing and annotation.</title>
        <authorList>
            <person name="Minardi D."/>
            <person name="Oidtmann B."/>
            <person name="Van Der Giezen M."/>
            <person name="Studholme D.J."/>
        </authorList>
    </citation>
    <scope>NUCLEOTIDE SEQUENCE [LARGE SCALE GENOMIC DNA]</scope>
    <source>
        <strain evidence="5 6">Yx</strain>
    </source>
</reference>
<dbReference type="EMBL" id="QUTA01007900">
    <property type="protein sequence ID" value="RHY05442.1"/>
    <property type="molecule type" value="Genomic_DNA"/>
</dbReference>